<gene>
    <name evidence="1" type="ORF">K3G42_029612</name>
</gene>
<sequence>MKIILGNNIHLLLLFVFLMKHPRLRWRSFVFPCGVAVSVTSLVCKMQMTHNHGLPCEDFTLLTQCNQEPDRQTADVLSLSTFQEPIDKMVRMDAGGGRGGDSTLGTPMQGAGRFNGSTVHSNEVCTGEIPGRWGPWRMSEKVVTLGAPGLGSGPHMDTPQ</sequence>
<keyword evidence="2" id="KW-1185">Reference proteome</keyword>
<proteinExistence type="predicted"/>
<evidence type="ECO:0000313" key="2">
    <source>
        <dbReference type="Proteomes" id="UP000827872"/>
    </source>
</evidence>
<dbReference type="Proteomes" id="UP000827872">
    <property type="component" value="Linkage Group LG06"/>
</dbReference>
<protein>
    <submittedName>
        <fullName evidence="1">Uncharacterized protein</fullName>
    </submittedName>
</protein>
<name>A0ACB8FSW4_9SAUR</name>
<reference evidence="1" key="1">
    <citation type="submission" date="2021-08" db="EMBL/GenBank/DDBJ databases">
        <title>The first chromosome-level gecko genome reveals the dynamic sex chromosomes of Neotropical dwarf geckos (Sphaerodactylidae: Sphaerodactylus).</title>
        <authorList>
            <person name="Pinto B.J."/>
            <person name="Keating S.E."/>
            <person name="Gamble T."/>
        </authorList>
    </citation>
    <scope>NUCLEOTIDE SEQUENCE</scope>
    <source>
        <strain evidence="1">TG3544</strain>
    </source>
</reference>
<accession>A0ACB8FSW4</accession>
<organism evidence="1 2">
    <name type="scientific">Sphaerodactylus townsendi</name>
    <dbReference type="NCBI Taxonomy" id="933632"/>
    <lineage>
        <taxon>Eukaryota</taxon>
        <taxon>Metazoa</taxon>
        <taxon>Chordata</taxon>
        <taxon>Craniata</taxon>
        <taxon>Vertebrata</taxon>
        <taxon>Euteleostomi</taxon>
        <taxon>Lepidosauria</taxon>
        <taxon>Squamata</taxon>
        <taxon>Bifurcata</taxon>
        <taxon>Gekkota</taxon>
        <taxon>Sphaerodactylidae</taxon>
        <taxon>Sphaerodactylus</taxon>
    </lineage>
</organism>
<evidence type="ECO:0000313" key="1">
    <source>
        <dbReference type="EMBL" id="KAH8008439.1"/>
    </source>
</evidence>
<dbReference type="EMBL" id="CM037619">
    <property type="protein sequence ID" value="KAH8008439.1"/>
    <property type="molecule type" value="Genomic_DNA"/>
</dbReference>
<comment type="caution">
    <text evidence="1">The sequence shown here is derived from an EMBL/GenBank/DDBJ whole genome shotgun (WGS) entry which is preliminary data.</text>
</comment>